<sequence length="214" mass="24593">MRSSPPELPPRRDERKKPVLSVRCVKTLEDLMKVFAVRSATYMAEQLCLYSEEFDGNDFCGTHLLGLVDGEAAGCARIRYFGEFAKLERVAVLPKYRNTRLAYRLARTALNHCRRKGFPRVYGHSRADLVRFWNVFGFRVVEDSEPFSFANVEYREIVVDLEPDAEAIRWGGDPMIAIRQEGHWDEQGPLELSNLHASDEVAAQIRQNSRMLRA</sequence>
<protein>
    <submittedName>
        <fullName evidence="2">GNAT family N-acetyltransferase</fullName>
    </submittedName>
</protein>
<dbReference type="InterPro" id="IPR000182">
    <property type="entry name" value="GNAT_dom"/>
</dbReference>
<name>A0A842I2W3_9SPHN</name>
<organism evidence="2 3">
    <name type="scientific">Parasphingopyxis marina</name>
    <dbReference type="NCBI Taxonomy" id="2761622"/>
    <lineage>
        <taxon>Bacteria</taxon>
        <taxon>Pseudomonadati</taxon>
        <taxon>Pseudomonadota</taxon>
        <taxon>Alphaproteobacteria</taxon>
        <taxon>Sphingomonadales</taxon>
        <taxon>Sphingomonadaceae</taxon>
        <taxon>Parasphingopyxis</taxon>
    </lineage>
</organism>
<dbReference type="Proteomes" id="UP000564378">
    <property type="component" value="Unassembled WGS sequence"/>
</dbReference>
<keyword evidence="3" id="KW-1185">Reference proteome</keyword>
<dbReference type="Pfam" id="PF00583">
    <property type="entry name" value="Acetyltransf_1"/>
    <property type="match status" value="1"/>
</dbReference>
<dbReference type="AlphaFoldDB" id="A0A842I2W3"/>
<dbReference type="Gene3D" id="3.40.630.30">
    <property type="match status" value="1"/>
</dbReference>
<evidence type="ECO:0000313" key="3">
    <source>
        <dbReference type="Proteomes" id="UP000564378"/>
    </source>
</evidence>
<gene>
    <name evidence="2" type="ORF">H6P80_13530</name>
</gene>
<dbReference type="CDD" id="cd04301">
    <property type="entry name" value="NAT_SF"/>
    <property type="match status" value="1"/>
</dbReference>
<comment type="caution">
    <text evidence="2">The sequence shown here is derived from an EMBL/GenBank/DDBJ whole genome shotgun (WGS) entry which is preliminary data.</text>
</comment>
<dbReference type="InterPro" id="IPR016181">
    <property type="entry name" value="Acyl_CoA_acyltransferase"/>
</dbReference>
<dbReference type="SUPFAM" id="SSF55729">
    <property type="entry name" value="Acyl-CoA N-acyltransferases (Nat)"/>
    <property type="match status" value="1"/>
</dbReference>
<evidence type="ECO:0000313" key="2">
    <source>
        <dbReference type="EMBL" id="MBC2778640.1"/>
    </source>
</evidence>
<feature type="domain" description="N-acetyltransferase" evidence="1">
    <location>
        <begin position="20"/>
        <end position="166"/>
    </location>
</feature>
<keyword evidence="2" id="KW-0808">Transferase</keyword>
<evidence type="ECO:0000259" key="1">
    <source>
        <dbReference type="PROSITE" id="PS51186"/>
    </source>
</evidence>
<dbReference type="GO" id="GO:0016747">
    <property type="term" value="F:acyltransferase activity, transferring groups other than amino-acyl groups"/>
    <property type="evidence" value="ECO:0007669"/>
    <property type="project" value="InterPro"/>
</dbReference>
<accession>A0A842I2W3</accession>
<proteinExistence type="predicted"/>
<reference evidence="2 3" key="1">
    <citation type="submission" date="2020-08" db="EMBL/GenBank/DDBJ databases">
        <title>Draft genome sequence of Parasphingopyxis sp. GrpM-11.</title>
        <authorList>
            <person name="Oh J."/>
            <person name="Roh D.-H."/>
        </authorList>
    </citation>
    <scope>NUCLEOTIDE SEQUENCE [LARGE SCALE GENOMIC DNA]</scope>
    <source>
        <strain evidence="2 3">GrpM-11</strain>
    </source>
</reference>
<dbReference type="EMBL" id="JACJVJ010000002">
    <property type="protein sequence ID" value="MBC2778640.1"/>
    <property type="molecule type" value="Genomic_DNA"/>
</dbReference>
<dbReference type="PROSITE" id="PS51186">
    <property type="entry name" value="GNAT"/>
    <property type="match status" value="1"/>
</dbReference>